<evidence type="ECO:0000313" key="2">
    <source>
        <dbReference type="Proteomes" id="UP000295509"/>
    </source>
</evidence>
<dbReference type="Pfam" id="PF20129">
    <property type="entry name" value="DUF6519"/>
    <property type="match status" value="2"/>
</dbReference>
<protein>
    <recommendedName>
        <fullName evidence="3">Parallel beta helix pectate lyase-like protein</fullName>
    </recommendedName>
</protein>
<dbReference type="AlphaFoldDB" id="A0A4V3HEZ5"/>
<dbReference type="RefSeq" id="WP_134192134.1">
    <property type="nucleotide sequence ID" value="NZ_JBHLUW010000003.1"/>
</dbReference>
<gene>
    <name evidence="1" type="ORF">BX592_108138</name>
</gene>
<name>A0A4V3HEZ5_9BURK</name>
<dbReference type="Proteomes" id="UP000295509">
    <property type="component" value="Unassembled WGS sequence"/>
</dbReference>
<evidence type="ECO:0000313" key="1">
    <source>
        <dbReference type="EMBL" id="TDY50901.1"/>
    </source>
</evidence>
<keyword evidence="2" id="KW-1185">Reference proteome</keyword>
<dbReference type="InterPro" id="IPR011050">
    <property type="entry name" value="Pectin_lyase_fold/virulence"/>
</dbReference>
<comment type="caution">
    <text evidence="1">The sequence shown here is derived from an EMBL/GenBank/DDBJ whole genome shotgun (WGS) entry which is preliminary data.</text>
</comment>
<sequence>MNGDFSRWPFEPECDYRGVRLQQGRPLGDWDWNELVEETFRLAQATSLDTFGGAAVVPLNTQDAFKLTWSGPTLMIGRGRMYVDGLLVENHGTGADSWDAALAESAGADPTPYEQQPYLLDPPPLPEGGPHLVYLDVWKREVNQFQAPALVEKALGVDTTTRIQTVWQLKVLDLSNAESRELDCTSNIDAWETLIAPSAGRLSTLTAKYASDDPCILPPAGGYTGLENQLYRIEIHQGGVPGKANFKWSRENASIEARVLSFVNATSFIVDSLGKDDFKSFKPGDWIELTDNRRELANEPGTMLRIADGGVFHDTRKIVVEAPPAPVALPAGTPDAALCTRIRRWDQAGKILRADTTPPTTLGDVDTSQGVIAVPADNKTAIALENGIAVSFDVAKAGGEFKAGDYWLFAARSVDASIEVLDHAPPRGIHHHYARIGIVDDGTTRSDCRQFWPPATAQQPPPPAVIDHCACTECVSPRDAAKLQDVILAIRKKGNGGTICLEAGDYELERTIVIPAGKPITLRGQGDATRLIASSPFAFVVIGAQNVSFERLAMQAIVRPARDDNATSGASILLYDSQHIRIDDLSFDAQSVEERGSVPTSFAALACATSRLGVPDGEIPAASTIDDIRMSNCRARTPTGIVCLAFVEPAADVKEALKQLQAERVVLREGPVNLDAFDIDDNQFNCAAQAISLQSTAPVDAHPLVHVRRNRIVGSADVAVSIMGTRTSEVFASTNSAYAEIAGNTIDQCGLAVNVAGYEGGGFDIVGNTFTQCGKNAGVQCLQAQWVQAVTIADNYLDFIGQGPKTGAMAAVLIDSCLTVQISRNKMFNIGPQKLPDIDGTKVTAIAIIRALGAVDVSGNLITQGVTAASAEGNAPAWCGIHIEGIGRQADGPATDATSPCAANVHSNQIGARLNAIAALVENIDTFHYCNNQSTILRRFEVDSERYADVVVTATSLIVNNNTIKGSRRLSALLTNKPVDENPGAVIGNVSTGSIVLNGKTVSALNYKTSL</sequence>
<dbReference type="Gene3D" id="2.160.20.10">
    <property type="entry name" value="Single-stranded right-handed beta-helix, Pectin lyase-like"/>
    <property type="match status" value="1"/>
</dbReference>
<dbReference type="SUPFAM" id="SSF51126">
    <property type="entry name" value="Pectin lyase-like"/>
    <property type="match status" value="1"/>
</dbReference>
<dbReference type="SMART" id="SM00710">
    <property type="entry name" value="PbH1"/>
    <property type="match status" value="6"/>
</dbReference>
<dbReference type="InterPro" id="IPR006626">
    <property type="entry name" value="PbH1"/>
</dbReference>
<evidence type="ECO:0008006" key="3">
    <source>
        <dbReference type="Google" id="ProtNLM"/>
    </source>
</evidence>
<organism evidence="1 2">
    <name type="scientific">Paraburkholderia rhizosphaerae</name>
    <dbReference type="NCBI Taxonomy" id="480658"/>
    <lineage>
        <taxon>Bacteria</taxon>
        <taxon>Pseudomonadati</taxon>
        <taxon>Pseudomonadota</taxon>
        <taxon>Betaproteobacteria</taxon>
        <taxon>Burkholderiales</taxon>
        <taxon>Burkholderiaceae</taxon>
        <taxon>Paraburkholderia</taxon>
    </lineage>
</organism>
<accession>A0A4V3HEZ5</accession>
<dbReference type="EMBL" id="SORE01000008">
    <property type="protein sequence ID" value="TDY50901.1"/>
    <property type="molecule type" value="Genomic_DNA"/>
</dbReference>
<dbReference type="OrthoDB" id="134981at2"/>
<dbReference type="InterPro" id="IPR045392">
    <property type="entry name" value="DUF6519"/>
</dbReference>
<reference evidence="1 2" key="1">
    <citation type="submission" date="2019-03" db="EMBL/GenBank/DDBJ databases">
        <title>Genomic Encyclopedia of Type Strains, Phase III (KMG-III): the genomes of soil and plant-associated and newly described type strains.</title>
        <authorList>
            <person name="Whitman W."/>
        </authorList>
    </citation>
    <scope>NUCLEOTIDE SEQUENCE [LARGE SCALE GENOMIC DNA]</scope>
    <source>
        <strain evidence="1 2">LMG 29544</strain>
    </source>
</reference>
<dbReference type="InterPro" id="IPR012334">
    <property type="entry name" value="Pectin_lyas_fold"/>
</dbReference>
<proteinExistence type="predicted"/>